<comment type="similarity">
    <text evidence="1 6">Belongs to the XseB family.</text>
</comment>
<comment type="catalytic activity">
    <reaction evidence="6">
        <text>Exonucleolytic cleavage in either 5'- to 3'- or 3'- to 5'-direction to yield nucleoside 5'-phosphates.</text>
        <dbReference type="EC" id="3.1.11.6"/>
    </reaction>
</comment>
<dbReference type="Pfam" id="PF02609">
    <property type="entry name" value="Exonuc_VII_S"/>
    <property type="match status" value="1"/>
</dbReference>
<keyword evidence="2 6" id="KW-0963">Cytoplasm</keyword>
<evidence type="ECO:0000313" key="9">
    <source>
        <dbReference type="Proteomes" id="UP000824241"/>
    </source>
</evidence>
<dbReference type="Proteomes" id="UP000824241">
    <property type="component" value="Unassembled WGS sequence"/>
</dbReference>
<evidence type="ECO:0000256" key="2">
    <source>
        <dbReference type="ARBA" id="ARBA00022490"/>
    </source>
</evidence>
<dbReference type="InterPro" id="IPR037004">
    <property type="entry name" value="Exonuc_VII_ssu_sf"/>
</dbReference>
<dbReference type="AlphaFoldDB" id="A0A9D1DYU3"/>
<dbReference type="EC" id="3.1.11.6" evidence="6"/>
<organism evidence="8 9">
    <name type="scientific">Candidatus Faecivivens stercoravium</name>
    <dbReference type="NCBI Taxonomy" id="2840803"/>
    <lineage>
        <taxon>Bacteria</taxon>
        <taxon>Bacillati</taxon>
        <taxon>Bacillota</taxon>
        <taxon>Clostridia</taxon>
        <taxon>Eubacteriales</taxon>
        <taxon>Oscillospiraceae</taxon>
        <taxon>Oscillospiraceae incertae sedis</taxon>
        <taxon>Candidatus Faecivivens</taxon>
    </lineage>
</organism>
<comment type="subcellular location">
    <subcellularLocation>
        <location evidence="6">Cytoplasm</location>
    </subcellularLocation>
</comment>
<evidence type="ECO:0000256" key="6">
    <source>
        <dbReference type="HAMAP-Rule" id="MF_00337"/>
    </source>
</evidence>
<evidence type="ECO:0000256" key="1">
    <source>
        <dbReference type="ARBA" id="ARBA00009998"/>
    </source>
</evidence>
<dbReference type="EMBL" id="DVHA01000225">
    <property type="protein sequence ID" value="HIR61321.1"/>
    <property type="molecule type" value="Genomic_DNA"/>
</dbReference>
<evidence type="ECO:0000256" key="4">
    <source>
        <dbReference type="ARBA" id="ARBA00022801"/>
    </source>
</evidence>
<dbReference type="HAMAP" id="MF_00337">
    <property type="entry name" value="Exonuc_7_S"/>
    <property type="match status" value="1"/>
</dbReference>
<accession>A0A9D1DYU3</accession>
<keyword evidence="3 6" id="KW-0540">Nuclease</keyword>
<dbReference type="PANTHER" id="PTHR34137:SF1">
    <property type="entry name" value="EXODEOXYRIBONUCLEASE 7 SMALL SUBUNIT"/>
    <property type="match status" value="1"/>
</dbReference>
<comment type="caution">
    <text evidence="8">The sequence shown here is derived from an EMBL/GenBank/DDBJ whole genome shotgun (WGS) entry which is preliminary data.</text>
</comment>
<keyword evidence="4 6" id="KW-0378">Hydrolase</keyword>
<comment type="subunit">
    <text evidence="6">Heterooligomer composed of large and small subunits.</text>
</comment>
<dbReference type="SUPFAM" id="SSF116842">
    <property type="entry name" value="XseB-like"/>
    <property type="match status" value="1"/>
</dbReference>
<sequence length="79" mass="8641">MATKKQPTFEQALSRLEEIAAGLEDGSMTLENSLKAYEEGIALVKLCEKTLQDAKLRLREHQEDETSDGEGGETDAATV</sequence>
<evidence type="ECO:0000256" key="7">
    <source>
        <dbReference type="SAM" id="MobiDB-lite"/>
    </source>
</evidence>
<evidence type="ECO:0000256" key="5">
    <source>
        <dbReference type="ARBA" id="ARBA00022839"/>
    </source>
</evidence>
<feature type="region of interest" description="Disordered" evidence="7">
    <location>
        <begin position="58"/>
        <end position="79"/>
    </location>
</feature>
<reference evidence="8" key="2">
    <citation type="journal article" date="2021" name="PeerJ">
        <title>Extensive microbial diversity within the chicken gut microbiome revealed by metagenomics and culture.</title>
        <authorList>
            <person name="Gilroy R."/>
            <person name="Ravi A."/>
            <person name="Getino M."/>
            <person name="Pursley I."/>
            <person name="Horton D.L."/>
            <person name="Alikhan N.F."/>
            <person name="Baker D."/>
            <person name="Gharbi K."/>
            <person name="Hall N."/>
            <person name="Watson M."/>
            <person name="Adriaenssens E.M."/>
            <person name="Foster-Nyarko E."/>
            <person name="Jarju S."/>
            <person name="Secka A."/>
            <person name="Antonio M."/>
            <person name="Oren A."/>
            <person name="Chaudhuri R.R."/>
            <person name="La Ragione R."/>
            <person name="Hildebrand F."/>
            <person name="Pallen M.J."/>
        </authorList>
    </citation>
    <scope>NUCLEOTIDE SEQUENCE</scope>
    <source>
        <strain evidence="8">CHK189-12415</strain>
    </source>
</reference>
<evidence type="ECO:0000256" key="3">
    <source>
        <dbReference type="ARBA" id="ARBA00022722"/>
    </source>
</evidence>
<dbReference type="GO" id="GO:0009318">
    <property type="term" value="C:exodeoxyribonuclease VII complex"/>
    <property type="evidence" value="ECO:0007669"/>
    <property type="project" value="UniProtKB-UniRule"/>
</dbReference>
<gene>
    <name evidence="6 8" type="primary">xseB</name>
    <name evidence="8" type="ORF">IAB37_07095</name>
</gene>
<evidence type="ECO:0000313" key="8">
    <source>
        <dbReference type="EMBL" id="HIR61321.1"/>
    </source>
</evidence>
<dbReference type="PIRSF" id="PIRSF006488">
    <property type="entry name" value="Exonuc_VII_S"/>
    <property type="match status" value="1"/>
</dbReference>
<dbReference type="GO" id="GO:0008855">
    <property type="term" value="F:exodeoxyribonuclease VII activity"/>
    <property type="evidence" value="ECO:0007669"/>
    <property type="project" value="UniProtKB-UniRule"/>
</dbReference>
<proteinExistence type="inferred from homology"/>
<comment type="function">
    <text evidence="6">Bidirectionally degrades single-stranded DNA into large acid-insoluble oligonucleotides, which are then degraded further into small acid-soluble oligonucleotides.</text>
</comment>
<keyword evidence="5 6" id="KW-0269">Exonuclease</keyword>
<protein>
    <recommendedName>
        <fullName evidence="6">Exodeoxyribonuclease 7 small subunit</fullName>
        <ecNumber evidence="6">3.1.11.6</ecNumber>
    </recommendedName>
    <alternativeName>
        <fullName evidence="6">Exodeoxyribonuclease VII small subunit</fullName>
        <shortName evidence="6">Exonuclease VII small subunit</shortName>
    </alternativeName>
</protein>
<reference evidence="8" key="1">
    <citation type="submission" date="2020-10" db="EMBL/GenBank/DDBJ databases">
        <authorList>
            <person name="Gilroy R."/>
        </authorList>
    </citation>
    <scope>NUCLEOTIDE SEQUENCE</scope>
    <source>
        <strain evidence="8">CHK189-12415</strain>
    </source>
</reference>
<dbReference type="GO" id="GO:0006308">
    <property type="term" value="P:DNA catabolic process"/>
    <property type="evidence" value="ECO:0007669"/>
    <property type="project" value="UniProtKB-UniRule"/>
</dbReference>
<dbReference type="InterPro" id="IPR003761">
    <property type="entry name" value="Exonuc_VII_S"/>
</dbReference>
<dbReference type="NCBIfam" id="TIGR01280">
    <property type="entry name" value="xseB"/>
    <property type="match status" value="1"/>
</dbReference>
<dbReference type="PANTHER" id="PTHR34137">
    <property type="entry name" value="EXODEOXYRIBONUCLEASE 7 SMALL SUBUNIT"/>
    <property type="match status" value="1"/>
</dbReference>
<name>A0A9D1DYU3_9FIRM</name>
<dbReference type="Gene3D" id="1.10.287.1040">
    <property type="entry name" value="Exonuclease VII, small subunit"/>
    <property type="match status" value="1"/>
</dbReference>
<dbReference type="GO" id="GO:0005829">
    <property type="term" value="C:cytosol"/>
    <property type="evidence" value="ECO:0007669"/>
    <property type="project" value="TreeGrafter"/>
</dbReference>